<evidence type="ECO:0000256" key="1">
    <source>
        <dbReference type="ARBA" id="ARBA00006484"/>
    </source>
</evidence>
<reference evidence="3 4" key="1">
    <citation type="submission" date="2018-07" db="EMBL/GenBank/DDBJ databases">
        <title>Rhodosalinus sp. strain E84T genomic sequence and assembly.</title>
        <authorList>
            <person name="Liu Z.-W."/>
            <person name="Lu D.-C."/>
        </authorList>
    </citation>
    <scope>NUCLEOTIDE SEQUENCE [LARGE SCALE GENOMIC DNA]</scope>
    <source>
        <strain evidence="3 4">E84</strain>
    </source>
</reference>
<keyword evidence="2" id="KW-0560">Oxidoreductase</keyword>
<dbReference type="OrthoDB" id="9804774at2"/>
<protein>
    <submittedName>
        <fullName evidence="3">3-oxoacyl-[acyl-carrier-protein] reductase</fullName>
    </submittedName>
</protein>
<name>A0A365U4Q6_9RHOB</name>
<dbReference type="SUPFAM" id="SSF51735">
    <property type="entry name" value="NAD(P)-binding Rossmann-fold domains"/>
    <property type="match status" value="1"/>
</dbReference>
<dbReference type="InterPro" id="IPR020904">
    <property type="entry name" value="Sc_DH/Rdtase_CS"/>
</dbReference>
<dbReference type="RefSeq" id="WP_113290607.1">
    <property type="nucleotide sequence ID" value="NZ_QNTQ01000020.1"/>
</dbReference>
<evidence type="ECO:0000313" key="4">
    <source>
        <dbReference type="Proteomes" id="UP000253370"/>
    </source>
</evidence>
<proteinExistence type="inferred from homology"/>
<comment type="caution">
    <text evidence="3">The sequence shown here is derived from an EMBL/GenBank/DDBJ whole genome shotgun (WGS) entry which is preliminary data.</text>
</comment>
<accession>A0A365U4Q6</accession>
<dbReference type="FunFam" id="3.40.50.720:FF:000084">
    <property type="entry name" value="Short-chain dehydrogenase reductase"/>
    <property type="match status" value="1"/>
</dbReference>
<organism evidence="3 4">
    <name type="scientific">Rhodosalinus halophilus</name>
    <dbReference type="NCBI Taxonomy" id="2259333"/>
    <lineage>
        <taxon>Bacteria</taxon>
        <taxon>Pseudomonadati</taxon>
        <taxon>Pseudomonadota</taxon>
        <taxon>Alphaproteobacteria</taxon>
        <taxon>Rhodobacterales</taxon>
        <taxon>Paracoccaceae</taxon>
        <taxon>Rhodosalinus</taxon>
    </lineage>
</organism>
<dbReference type="GO" id="GO:0016616">
    <property type="term" value="F:oxidoreductase activity, acting on the CH-OH group of donors, NAD or NADP as acceptor"/>
    <property type="evidence" value="ECO:0007669"/>
    <property type="project" value="TreeGrafter"/>
</dbReference>
<keyword evidence="4" id="KW-1185">Reference proteome</keyword>
<dbReference type="PANTHER" id="PTHR42760:SF133">
    <property type="entry name" value="3-OXOACYL-[ACYL-CARRIER-PROTEIN] REDUCTASE"/>
    <property type="match status" value="1"/>
</dbReference>
<dbReference type="InterPro" id="IPR002347">
    <property type="entry name" value="SDR_fam"/>
</dbReference>
<dbReference type="AlphaFoldDB" id="A0A365U4Q6"/>
<evidence type="ECO:0000256" key="2">
    <source>
        <dbReference type="ARBA" id="ARBA00023002"/>
    </source>
</evidence>
<dbReference type="CDD" id="cd05233">
    <property type="entry name" value="SDR_c"/>
    <property type="match status" value="1"/>
</dbReference>
<sequence>MSGRRVVVTAGATGLGRAMARAFRDRGDRVAICDLDAAAVAAFAEACPEALAHVADVRDEAQMGAFLGAVEAAWGGADVVCANAGTGGPAGRIETLEYGAWQDCVAVNLHGAFLTCRWAARVMRGQGSGLILLTSSTAGLFGYPLRAPYAGSKWAIVGLAKTLAMELGPDGVRVNALCPGAVEGARMQRVLAMEARASGLSEEELRARYARGVSLRSWVTEEDVVGTALWLASPAAARISGQVIAIDGNTETLVP</sequence>
<dbReference type="InterPro" id="IPR036291">
    <property type="entry name" value="NAD(P)-bd_dom_sf"/>
</dbReference>
<dbReference type="PRINTS" id="PR00081">
    <property type="entry name" value="GDHRDH"/>
</dbReference>
<gene>
    <name evidence="3" type="ORF">DRV85_16655</name>
</gene>
<dbReference type="Gene3D" id="3.40.50.720">
    <property type="entry name" value="NAD(P)-binding Rossmann-like Domain"/>
    <property type="match status" value="1"/>
</dbReference>
<dbReference type="PANTHER" id="PTHR42760">
    <property type="entry name" value="SHORT-CHAIN DEHYDROGENASES/REDUCTASES FAMILY MEMBER"/>
    <property type="match status" value="1"/>
</dbReference>
<dbReference type="PRINTS" id="PR00080">
    <property type="entry name" value="SDRFAMILY"/>
</dbReference>
<comment type="similarity">
    <text evidence="1">Belongs to the short-chain dehydrogenases/reductases (SDR) family.</text>
</comment>
<evidence type="ECO:0000313" key="3">
    <source>
        <dbReference type="EMBL" id="RBI83231.1"/>
    </source>
</evidence>
<dbReference type="PROSITE" id="PS00061">
    <property type="entry name" value="ADH_SHORT"/>
    <property type="match status" value="1"/>
</dbReference>
<dbReference type="Pfam" id="PF13561">
    <property type="entry name" value="adh_short_C2"/>
    <property type="match status" value="1"/>
</dbReference>
<dbReference type="Proteomes" id="UP000253370">
    <property type="component" value="Unassembled WGS sequence"/>
</dbReference>
<dbReference type="EMBL" id="QNTQ01000020">
    <property type="protein sequence ID" value="RBI83231.1"/>
    <property type="molecule type" value="Genomic_DNA"/>
</dbReference>